<evidence type="ECO:0000313" key="2">
    <source>
        <dbReference type="Proteomes" id="UP000276133"/>
    </source>
</evidence>
<accession>A0A3M7SIS7</accession>
<dbReference type="Proteomes" id="UP000276133">
    <property type="component" value="Unassembled WGS sequence"/>
</dbReference>
<name>A0A3M7SIS7_BRAPC</name>
<sequence length="91" mass="10012">MESENSNLFIICVVDLLINTTEPSKEPLAIKSSLLVSKVTRDSLIPLVGAVTVNVSMPVSMGIMRISELSEFLKNRIDVFKLVTMSPFSIL</sequence>
<protein>
    <submittedName>
        <fullName evidence="1">Uncharacterized protein</fullName>
    </submittedName>
</protein>
<gene>
    <name evidence="1" type="ORF">BpHYR1_038221</name>
</gene>
<organism evidence="1 2">
    <name type="scientific">Brachionus plicatilis</name>
    <name type="common">Marine rotifer</name>
    <name type="synonym">Brachionus muelleri</name>
    <dbReference type="NCBI Taxonomy" id="10195"/>
    <lineage>
        <taxon>Eukaryota</taxon>
        <taxon>Metazoa</taxon>
        <taxon>Spiralia</taxon>
        <taxon>Gnathifera</taxon>
        <taxon>Rotifera</taxon>
        <taxon>Eurotatoria</taxon>
        <taxon>Monogononta</taxon>
        <taxon>Pseudotrocha</taxon>
        <taxon>Ploima</taxon>
        <taxon>Brachionidae</taxon>
        <taxon>Brachionus</taxon>
    </lineage>
</organism>
<keyword evidence="2" id="KW-1185">Reference proteome</keyword>
<evidence type="ECO:0000313" key="1">
    <source>
        <dbReference type="EMBL" id="RNA35615.1"/>
    </source>
</evidence>
<proteinExistence type="predicted"/>
<reference evidence="1 2" key="1">
    <citation type="journal article" date="2018" name="Sci. Rep.">
        <title>Genomic signatures of local adaptation to the degree of environmental predictability in rotifers.</title>
        <authorList>
            <person name="Franch-Gras L."/>
            <person name="Hahn C."/>
            <person name="Garcia-Roger E.M."/>
            <person name="Carmona M.J."/>
            <person name="Serra M."/>
            <person name="Gomez A."/>
        </authorList>
    </citation>
    <scope>NUCLEOTIDE SEQUENCE [LARGE SCALE GENOMIC DNA]</scope>
    <source>
        <strain evidence="1">HYR1</strain>
    </source>
</reference>
<comment type="caution">
    <text evidence="1">The sequence shown here is derived from an EMBL/GenBank/DDBJ whole genome shotgun (WGS) entry which is preliminary data.</text>
</comment>
<dbReference type="EMBL" id="REGN01001310">
    <property type="protein sequence ID" value="RNA35615.1"/>
    <property type="molecule type" value="Genomic_DNA"/>
</dbReference>
<dbReference type="AlphaFoldDB" id="A0A3M7SIS7"/>